<evidence type="ECO:0000256" key="4">
    <source>
        <dbReference type="ARBA" id="ARBA00022801"/>
    </source>
</evidence>
<comment type="similarity">
    <text evidence="2">Belongs to the glycosyl hydrolase 3 family.</text>
</comment>
<dbReference type="InterPro" id="IPR001764">
    <property type="entry name" value="Glyco_hydro_3_N"/>
</dbReference>
<dbReference type="Proteomes" id="UP001597046">
    <property type="component" value="Unassembled WGS sequence"/>
</dbReference>
<feature type="signal peptide" evidence="7">
    <location>
        <begin position="1"/>
        <end position="31"/>
    </location>
</feature>
<dbReference type="EMBL" id="JBHTKH010000005">
    <property type="protein sequence ID" value="MFD1054635.1"/>
    <property type="molecule type" value="Genomic_DNA"/>
</dbReference>
<dbReference type="PANTHER" id="PTHR30480">
    <property type="entry name" value="BETA-HEXOSAMINIDASE-RELATED"/>
    <property type="match status" value="1"/>
</dbReference>
<feature type="region of interest" description="Disordered" evidence="6">
    <location>
        <begin position="31"/>
        <end position="91"/>
    </location>
</feature>
<evidence type="ECO:0000256" key="7">
    <source>
        <dbReference type="SAM" id="SignalP"/>
    </source>
</evidence>
<evidence type="ECO:0000256" key="2">
    <source>
        <dbReference type="ARBA" id="ARBA00005336"/>
    </source>
</evidence>
<evidence type="ECO:0000256" key="1">
    <source>
        <dbReference type="ARBA" id="ARBA00001231"/>
    </source>
</evidence>
<evidence type="ECO:0000256" key="5">
    <source>
        <dbReference type="ARBA" id="ARBA00023295"/>
    </source>
</evidence>
<dbReference type="SUPFAM" id="SSF51445">
    <property type="entry name" value="(Trans)glycosidases"/>
    <property type="match status" value="1"/>
</dbReference>
<feature type="compositionally biased region" description="Low complexity" evidence="6">
    <location>
        <begin position="31"/>
        <end position="79"/>
    </location>
</feature>
<dbReference type="PROSITE" id="PS00775">
    <property type="entry name" value="GLYCOSYL_HYDROL_F3"/>
    <property type="match status" value="1"/>
</dbReference>
<dbReference type="PROSITE" id="PS51257">
    <property type="entry name" value="PROKAR_LIPOPROTEIN"/>
    <property type="match status" value="1"/>
</dbReference>
<keyword evidence="10" id="KW-1185">Reference proteome</keyword>
<feature type="domain" description="Glycoside hydrolase family 3 N-terminal" evidence="8">
    <location>
        <begin position="100"/>
        <end position="422"/>
    </location>
</feature>
<feature type="compositionally biased region" description="Polar residues" evidence="6">
    <location>
        <begin position="80"/>
        <end position="89"/>
    </location>
</feature>
<dbReference type="EC" id="3.2.1.52" evidence="3"/>
<feature type="chain" id="PRO_5045064162" description="beta-N-acetylhexosaminidase" evidence="7">
    <location>
        <begin position="32"/>
        <end position="437"/>
    </location>
</feature>
<evidence type="ECO:0000313" key="10">
    <source>
        <dbReference type="Proteomes" id="UP001597046"/>
    </source>
</evidence>
<sequence>MRPSPSRRRLPTTLRWLAVVAAVVAVGTACSSTPTPGSTAGGSTSTSPGSPSTATSTTTTSTTTTTTTPTRTPTRTPTPKQTQGGSTSCAPRIVARMGPDERAGQLLMVGLDAGARRTSLDALVTERHLGGVILLGGWFDGADRVRAATRHLAGLASDRATAGLGLLLAADQEGGQVQQLRGDGFTRMPSARVQNQGSPGELTADATRWANQLRAAGINVNLAPVADTVPTSIGRANGPIGQHDRQFSSNPDRVSRMVGAFIAGMRAGGVASTVKHFPGIGRITGNTDFTASGITDRTTTVDDPFLEPFRTGIQDGVELVMVGSAIYSRIDPGTNATFSKAIVTDLLRDRLSYDGVVITDDVGAAKALAAVPVAQRATRFIQAGGDITLTARPSTVPAMHDALTRKMATDPAFAKLVEAATIRVVDLKLRRGLANCG</sequence>
<accession>A0ABW3MYY3</accession>
<dbReference type="GO" id="GO:0016787">
    <property type="term" value="F:hydrolase activity"/>
    <property type="evidence" value="ECO:0007669"/>
    <property type="project" value="UniProtKB-KW"/>
</dbReference>
<dbReference type="RefSeq" id="WP_386052541.1">
    <property type="nucleotide sequence ID" value="NZ_JBHTKH010000005.1"/>
</dbReference>
<name>A0ABW3MYY3_9MICO</name>
<dbReference type="InterPro" id="IPR019800">
    <property type="entry name" value="Glyco_hydro_3_AS"/>
</dbReference>
<comment type="catalytic activity">
    <reaction evidence="1">
        <text>Hydrolysis of terminal non-reducing N-acetyl-D-hexosamine residues in N-acetyl-beta-D-hexosaminides.</text>
        <dbReference type="EC" id="3.2.1.52"/>
    </reaction>
</comment>
<dbReference type="Gene3D" id="3.20.20.300">
    <property type="entry name" value="Glycoside hydrolase, family 3, N-terminal domain"/>
    <property type="match status" value="1"/>
</dbReference>
<keyword evidence="4 9" id="KW-0378">Hydrolase</keyword>
<dbReference type="InterPro" id="IPR050226">
    <property type="entry name" value="NagZ_Beta-hexosaminidase"/>
</dbReference>
<comment type="caution">
    <text evidence="9">The sequence shown here is derived from an EMBL/GenBank/DDBJ whole genome shotgun (WGS) entry which is preliminary data.</text>
</comment>
<dbReference type="PANTHER" id="PTHR30480:SF13">
    <property type="entry name" value="BETA-HEXOSAMINIDASE"/>
    <property type="match status" value="1"/>
</dbReference>
<evidence type="ECO:0000259" key="8">
    <source>
        <dbReference type="Pfam" id="PF00933"/>
    </source>
</evidence>
<keyword evidence="5" id="KW-0326">Glycosidase</keyword>
<evidence type="ECO:0000256" key="3">
    <source>
        <dbReference type="ARBA" id="ARBA00012663"/>
    </source>
</evidence>
<keyword evidence="7" id="KW-0732">Signal</keyword>
<evidence type="ECO:0000313" key="9">
    <source>
        <dbReference type="EMBL" id="MFD1054635.1"/>
    </source>
</evidence>
<dbReference type="InterPro" id="IPR036962">
    <property type="entry name" value="Glyco_hydro_3_N_sf"/>
</dbReference>
<organism evidence="9 10">
    <name type="scientific">Terrabacter terrigena</name>
    <dbReference type="NCBI Taxonomy" id="574718"/>
    <lineage>
        <taxon>Bacteria</taxon>
        <taxon>Bacillati</taxon>
        <taxon>Actinomycetota</taxon>
        <taxon>Actinomycetes</taxon>
        <taxon>Micrococcales</taxon>
        <taxon>Intrasporangiaceae</taxon>
        <taxon>Terrabacter</taxon>
    </lineage>
</organism>
<dbReference type="Pfam" id="PF00933">
    <property type="entry name" value="Glyco_hydro_3"/>
    <property type="match status" value="1"/>
</dbReference>
<gene>
    <name evidence="9" type="ORF">ACFQ2V_09990</name>
</gene>
<dbReference type="InterPro" id="IPR017853">
    <property type="entry name" value="GH"/>
</dbReference>
<proteinExistence type="inferred from homology"/>
<protein>
    <recommendedName>
        <fullName evidence="3">beta-N-acetylhexosaminidase</fullName>
        <ecNumber evidence="3">3.2.1.52</ecNumber>
    </recommendedName>
</protein>
<evidence type="ECO:0000256" key="6">
    <source>
        <dbReference type="SAM" id="MobiDB-lite"/>
    </source>
</evidence>
<reference evidence="10" key="1">
    <citation type="journal article" date="2019" name="Int. J. Syst. Evol. Microbiol.">
        <title>The Global Catalogue of Microorganisms (GCM) 10K type strain sequencing project: providing services to taxonomists for standard genome sequencing and annotation.</title>
        <authorList>
            <consortium name="The Broad Institute Genomics Platform"/>
            <consortium name="The Broad Institute Genome Sequencing Center for Infectious Disease"/>
            <person name="Wu L."/>
            <person name="Ma J."/>
        </authorList>
    </citation>
    <scope>NUCLEOTIDE SEQUENCE [LARGE SCALE GENOMIC DNA]</scope>
    <source>
        <strain evidence="10">CCUG 57508</strain>
    </source>
</reference>